<evidence type="ECO:0000256" key="8">
    <source>
        <dbReference type="ARBA" id="ARBA00023054"/>
    </source>
</evidence>
<dbReference type="Proteomes" id="UP000014760">
    <property type="component" value="Unassembled WGS sequence"/>
</dbReference>
<evidence type="ECO:0000256" key="12">
    <source>
        <dbReference type="SAM" id="Coils"/>
    </source>
</evidence>
<dbReference type="FunFam" id="3.30.70.1620:FF:000003">
    <property type="entry name" value="Structural maintenance of chromosomes 4"/>
    <property type="match status" value="1"/>
</dbReference>
<evidence type="ECO:0000256" key="7">
    <source>
        <dbReference type="ARBA" id="ARBA00022840"/>
    </source>
</evidence>
<evidence type="ECO:0000313" key="16">
    <source>
        <dbReference type="Proteomes" id="UP000014760"/>
    </source>
</evidence>
<dbReference type="AlphaFoldDB" id="R7UA63"/>
<dbReference type="GO" id="GO:0005634">
    <property type="term" value="C:nucleus"/>
    <property type="evidence" value="ECO:0007669"/>
    <property type="project" value="UniProtKB-SubCell"/>
</dbReference>
<evidence type="ECO:0000313" key="15">
    <source>
        <dbReference type="EnsemblMetazoa" id="CapteP224718"/>
    </source>
</evidence>
<keyword evidence="11" id="KW-0131">Cell cycle</keyword>
<dbReference type="InterPro" id="IPR027417">
    <property type="entry name" value="P-loop_NTPase"/>
</dbReference>
<dbReference type="FunFam" id="1.20.1060.20:FF:000003">
    <property type="entry name" value="Structural maintenance of chromosomes 4"/>
    <property type="match status" value="1"/>
</dbReference>
<dbReference type="GO" id="GO:0000796">
    <property type="term" value="C:condensin complex"/>
    <property type="evidence" value="ECO:0007669"/>
    <property type="project" value="TreeGrafter"/>
</dbReference>
<feature type="domain" description="SMC hinge" evidence="13">
    <location>
        <begin position="533"/>
        <end position="649"/>
    </location>
</feature>
<dbReference type="GO" id="GO:0016887">
    <property type="term" value="F:ATP hydrolysis activity"/>
    <property type="evidence" value="ECO:0007669"/>
    <property type="project" value="InterPro"/>
</dbReference>
<keyword evidence="4" id="KW-0132">Cell division</keyword>
<protein>
    <recommendedName>
        <fullName evidence="3">Structural maintenance of chromosomes protein 4</fullName>
    </recommendedName>
</protein>
<accession>R7UA63</accession>
<gene>
    <name evidence="14" type="ORF">CAPTEDRAFT_224718</name>
</gene>
<feature type="coiled-coil region" evidence="12">
    <location>
        <begin position="704"/>
        <end position="769"/>
    </location>
</feature>
<dbReference type="EnsemblMetazoa" id="CapteT224718">
    <property type="protein sequence ID" value="CapteP224718"/>
    <property type="gene ID" value="CapteG224718"/>
</dbReference>
<dbReference type="SUPFAM" id="SSF75553">
    <property type="entry name" value="Smc hinge domain"/>
    <property type="match status" value="1"/>
</dbReference>
<evidence type="ECO:0000256" key="10">
    <source>
        <dbReference type="ARBA" id="ARBA00023242"/>
    </source>
</evidence>
<dbReference type="Pfam" id="PF06470">
    <property type="entry name" value="SMC_hinge"/>
    <property type="match status" value="1"/>
</dbReference>
<feature type="coiled-coil region" evidence="12">
    <location>
        <begin position="806"/>
        <end position="899"/>
    </location>
</feature>
<evidence type="ECO:0000256" key="2">
    <source>
        <dbReference type="ARBA" id="ARBA00006005"/>
    </source>
</evidence>
<dbReference type="EMBL" id="AMQN01008627">
    <property type="status" value="NOT_ANNOTATED_CDS"/>
    <property type="molecule type" value="Genomic_DNA"/>
</dbReference>
<evidence type="ECO:0000256" key="6">
    <source>
        <dbReference type="ARBA" id="ARBA00022776"/>
    </source>
</evidence>
<evidence type="ECO:0000256" key="1">
    <source>
        <dbReference type="ARBA" id="ARBA00004123"/>
    </source>
</evidence>
<feature type="coiled-coil region" evidence="12">
    <location>
        <begin position="971"/>
        <end position="1008"/>
    </location>
</feature>
<dbReference type="FunCoup" id="R7UA63">
    <property type="interactions" value="1397"/>
</dbReference>
<evidence type="ECO:0000256" key="5">
    <source>
        <dbReference type="ARBA" id="ARBA00022741"/>
    </source>
</evidence>
<dbReference type="Gene3D" id="3.40.50.300">
    <property type="entry name" value="P-loop containing nucleotide triphosphate hydrolases"/>
    <property type="match status" value="2"/>
</dbReference>
<evidence type="ECO:0000259" key="13">
    <source>
        <dbReference type="SMART" id="SM00968"/>
    </source>
</evidence>
<evidence type="ECO:0000256" key="3">
    <source>
        <dbReference type="ARBA" id="ARBA00018693"/>
    </source>
</evidence>
<keyword evidence="7" id="KW-0067">ATP-binding</keyword>
<keyword evidence="16" id="KW-1185">Reference proteome</keyword>
<reference evidence="16" key="1">
    <citation type="submission" date="2012-12" db="EMBL/GenBank/DDBJ databases">
        <authorList>
            <person name="Hellsten U."/>
            <person name="Grimwood J."/>
            <person name="Chapman J.A."/>
            <person name="Shapiro H."/>
            <person name="Aerts A."/>
            <person name="Otillar R.P."/>
            <person name="Terry A.Y."/>
            <person name="Boore J.L."/>
            <person name="Simakov O."/>
            <person name="Marletaz F."/>
            <person name="Cho S.-J."/>
            <person name="Edsinger-Gonzales E."/>
            <person name="Havlak P."/>
            <person name="Kuo D.-H."/>
            <person name="Larsson T."/>
            <person name="Lv J."/>
            <person name="Arendt D."/>
            <person name="Savage R."/>
            <person name="Osoegawa K."/>
            <person name="de Jong P."/>
            <person name="Lindberg D.R."/>
            <person name="Seaver E.C."/>
            <person name="Weisblat D.A."/>
            <person name="Putnam N.H."/>
            <person name="Grigoriev I.V."/>
            <person name="Rokhsar D.S."/>
        </authorList>
    </citation>
    <scope>NUCLEOTIDE SEQUENCE</scope>
    <source>
        <strain evidence="16">I ESC-2004</strain>
    </source>
</reference>
<keyword evidence="6" id="KW-0498">Mitosis</keyword>
<comment type="similarity">
    <text evidence="2">Belongs to the SMC family. SMC4 subfamily.</text>
</comment>
<feature type="coiled-coil region" evidence="12">
    <location>
        <begin position="328"/>
        <end position="481"/>
    </location>
</feature>
<evidence type="ECO:0000256" key="9">
    <source>
        <dbReference type="ARBA" id="ARBA00023067"/>
    </source>
</evidence>
<dbReference type="InterPro" id="IPR010935">
    <property type="entry name" value="SMC_hinge"/>
</dbReference>
<dbReference type="InterPro" id="IPR003395">
    <property type="entry name" value="RecF/RecN/SMC_N"/>
</dbReference>
<name>R7UA63_CAPTE</name>
<sequence>MITHIVNENFKSYAGIQTLGPFHKSFSAIVGPNGSGKSNMIDSMLFVFGYRANKIRSKKISVLIHNSEKHPNLTSCTVSVNFQKIIDTGPGEDEFDIVPDSKFVVSRTAFKDNSSYYRVNDRKVTYKEVATLLRSSGIDLDHNRFLILQGEVEQIAMMKPKAVTEHEDGMLEFLEDIVGSSRFKEPIDGLVERVEQLNEIRSEKLNRVKAVAKEKDDLEGVKNEALGFLEEENQITLLKNKLYQKFLLECSKGEEKTLGQKAEAQEKVDAMKAKMAEMLAEKDEKLKLKKSAVKKFNTLSKECEEKKEAFIEFEKQDVRCREDMTHSRGKGKKMAKQLEQEQKKLEELQQVPEKSERDIEELNIKLEKLEAEKSKEDAKLEKVMDSLKTETQDLQTDKDAKEVELAALQKLVNEAKSKYTIAQTELDLYNSQQASETRKLRDTNANLERVEGSIKEVNSSISELENRLPEAQSDLQKAKKELKDVCASEQKYDEQVRQTRVKVEDLRSSLESSKGRGKVLEALLELKKSGRMPGIHGRLGDLGAIDEKYDVAISTACGALDNIVVDTIATGQKAVEYLRKNNVGVATFILLDKMARWKDHCRKKISTPENVPRLFDLVRVQDQNVLPAFYHALRDTLVSKDLSQATKIAYGKTRYRVVTLNGQLIDQSGTMSGGGGRVMKGRMGSRIRSEVDPQQLSQLEDALNQSLAEQEISLKEQVKEQQKAVKAAAPDEKQLKEFEKKVGGLKKNYDKAKENASKLEDAVHELQRQILEIGGSLLKGAESRVHMVSTKIDQVMGLITKAKVAVKTAQRNTKKTEDKVASLQNDIEENKKHFAELEKEFKQLETDAAAVMEAHKKAQEDTKVVQIEVEEQTAAVNELEEREQNIQKEENELSYQLETWITKVKDYQVKVKHWKKERSRLELHKVDGLEEVTLKDLSPEELAEVNNDETQYQITLMEERNQKLSPNMAAIKEYKRKEEVYLKRVEELDKVTEMRDEQRKTLEECRKQRLDEFMAGFTVITEKLKEMYQMITLGGDAELELVDSLDPFSEGIVFSVRPPKKSWKNISNLSGGEKTLSSLALVFALHHYKPTPLYVMDEIDAALDFKNVSIVAHYIKERTKNAQFIIISLRNNMFELADRLVGIYKTYDSTKSVTINPAKIAVMPTPQLA</sequence>
<dbReference type="InterPro" id="IPR024704">
    <property type="entry name" value="SMC"/>
</dbReference>
<dbReference type="OMA" id="CPALDNM"/>
<dbReference type="Gene3D" id="3.30.70.1620">
    <property type="match status" value="1"/>
</dbReference>
<dbReference type="GO" id="GO:0007076">
    <property type="term" value="P:mitotic chromosome condensation"/>
    <property type="evidence" value="ECO:0007669"/>
    <property type="project" value="TreeGrafter"/>
</dbReference>
<organism evidence="14">
    <name type="scientific">Capitella teleta</name>
    <name type="common">Polychaete worm</name>
    <dbReference type="NCBI Taxonomy" id="283909"/>
    <lineage>
        <taxon>Eukaryota</taxon>
        <taxon>Metazoa</taxon>
        <taxon>Spiralia</taxon>
        <taxon>Lophotrochozoa</taxon>
        <taxon>Annelida</taxon>
        <taxon>Polychaeta</taxon>
        <taxon>Sedentaria</taxon>
        <taxon>Scolecida</taxon>
        <taxon>Capitellidae</taxon>
        <taxon>Capitella</taxon>
    </lineage>
</organism>
<reference evidence="14 16" key="2">
    <citation type="journal article" date="2013" name="Nature">
        <title>Insights into bilaterian evolution from three spiralian genomes.</title>
        <authorList>
            <person name="Simakov O."/>
            <person name="Marletaz F."/>
            <person name="Cho S.J."/>
            <person name="Edsinger-Gonzales E."/>
            <person name="Havlak P."/>
            <person name="Hellsten U."/>
            <person name="Kuo D.H."/>
            <person name="Larsson T."/>
            <person name="Lv J."/>
            <person name="Arendt D."/>
            <person name="Savage R."/>
            <person name="Osoegawa K."/>
            <person name="de Jong P."/>
            <person name="Grimwood J."/>
            <person name="Chapman J.A."/>
            <person name="Shapiro H."/>
            <person name="Aerts A."/>
            <person name="Otillar R.P."/>
            <person name="Terry A.Y."/>
            <person name="Boore J.L."/>
            <person name="Grigoriev I.V."/>
            <person name="Lindberg D.R."/>
            <person name="Seaver E.C."/>
            <person name="Weisblat D.A."/>
            <person name="Putnam N.H."/>
            <person name="Rokhsar D.S."/>
        </authorList>
    </citation>
    <scope>NUCLEOTIDE SEQUENCE</scope>
    <source>
        <strain evidence="14 16">I ESC-2004</strain>
    </source>
</reference>
<dbReference type="SUPFAM" id="SSF52540">
    <property type="entry name" value="P-loop containing nucleoside triphosphate hydrolases"/>
    <property type="match status" value="1"/>
</dbReference>
<comment type="subcellular location">
    <subcellularLocation>
        <location evidence="1">Nucleus</location>
    </subcellularLocation>
</comment>
<dbReference type="EMBL" id="KB303586">
    <property type="protein sequence ID" value="ELU02991.1"/>
    <property type="molecule type" value="Genomic_DNA"/>
</dbReference>
<dbReference type="HOGENOM" id="CLU_001042_4_1_1"/>
<dbReference type="GO" id="GO:0005524">
    <property type="term" value="F:ATP binding"/>
    <property type="evidence" value="ECO:0007669"/>
    <property type="project" value="UniProtKB-KW"/>
</dbReference>
<dbReference type="SUPFAM" id="SSF90257">
    <property type="entry name" value="Myosin rod fragments"/>
    <property type="match status" value="1"/>
</dbReference>
<dbReference type="PANTHER" id="PTHR18937">
    <property type="entry name" value="STRUCTURAL MAINTENANCE OF CHROMOSOMES SMC FAMILY MEMBER"/>
    <property type="match status" value="1"/>
</dbReference>
<dbReference type="FunFam" id="3.40.50.300:FF:000481">
    <property type="entry name" value="Structural maintenance of chromosomes 4"/>
    <property type="match status" value="1"/>
</dbReference>
<keyword evidence="10" id="KW-0539">Nucleus</keyword>
<dbReference type="OrthoDB" id="5575062at2759"/>
<dbReference type="InterPro" id="IPR036277">
    <property type="entry name" value="SMC_hinge_sf"/>
</dbReference>
<dbReference type="Pfam" id="PF02463">
    <property type="entry name" value="SMC_N"/>
    <property type="match status" value="1"/>
</dbReference>
<evidence type="ECO:0000256" key="11">
    <source>
        <dbReference type="ARBA" id="ARBA00023306"/>
    </source>
</evidence>
<dbReference type="Gene3D" id="1.20.1060.20">
    <property type="match status" value="1"/>
</dbReference>
<proteinExistence type="inferred from homology"/>
<dbReference type="PIRSF" id="PIRSF005719">
    <property type="entry name" value="SMC"/>
    <property type="match status" value="1"/>
</dbReference>
<dbReference type="GO" id="GO:0051301">
    <property type="term" value="P:cell division"/>
    <property type="evidence" value="ECO:0007669"/>
    <property type="project" value="UniProtKB-KW"/>
</dbReference>
<keyword evidence="8 12" id="KW-0175">Coiled coil</keyword>
<evidence type="ECO:0000313" key="14">
    <source>
        <dbReference type="EMBL" id="ELU02991.1"/>
    </source>
</evidence>
<dbReference type="FunFam" id="3.40.50.300:FF:000585">
    <property type="entry name" value="Structural maintenance of chromosomes 4"/>
    <property type="match status" value="1"/>
</dbReference>
<dbReference type="PANTHER" id="PTHR18937:SF172">
    <property type="entry name" value="STRUCTURAL MAINTENANCE OF CHROMOSOMES PROTEIN"/>
    <property type="match status" value="1"/>
</dbReference>
<dbReference type="STRING" id="283909.R7UA63"/>
<keyword evidence="9" id="KW-0226">DNA condensation</keyword>
<keyword evidence="5" id="KW-0547">Nucleotide-binding</keyword>
<evidence type="ECO:0000256" key="4">
    <source>
        <dbReference type="ARBA" id="ARBA00022618"/>
    </source>
</evidence>
<reference evidence="15" key="3">
    <citation type="submission" date="2015-06" db="UniProtKB">
        <authorList>
            <consortium name="EnsemblMetazoa"/>
        </authorList>
    </citation>
    <scope>IDENTIFICATION</scope>
</reference>
<dbReference type="SMART" id="SM00968">
    <property type="entry name" value="SMC_hinge"/>
    <property type="match status" value="1"/>
</dbReference>